<organism evidence="2 3">
    <name type="scientific">Ditylenchus dipsaci</name>
    <dbReference type="NCBI Taxonomy" id="166011"/>
    <lineage>
        <taxon>Eukaryota</taxon>
        <taxon>Metazoa</taxon>
        <taxon>Ecdysozoa</taxon>
        <taxon>Nematoda</taxon>
        <taxon>Chromadorea</taxon>
        <taxon>Rhabditida</taxon>
        <taxon>Tylenchina</taxon>
        <taxon>Tylenchomorpha</taxon>
        <taxon>Sphaerularioidea</taxon>
        <taxon>Anguinidae</taxon>
        <taxon>Anguininae</taxon>
        <taxon>Ditylenchus</taxon>
    </lineage>
</organism>
<accession>A0A915EKC6</accession>
<proteinExistence type="predicted"/>
<evidence type="ECO:0000256" key="1">
    <source>
        <dbReference type="SAM" id="MobiDB-lite"/>
    </source>
</evidence>
<dbReference type="WBParaSite" id="jg7222">
    <property type="protein sequence ID" value="jg7222"/>
    <property type="gene ID" value="jg7222"/>
</dbReference>
<name>A0A915EKC6_9BILA</name>
<reference evidence="3" key="1">
    <citation type="submission" date="2022-11" db="UniProtKB">
        <authorList>
            <consortium name="WormBaseParasite"/>
        </authorList>
    </citation>
    <scope>IDENTIFICATION</scope>
</reference>
<evidence type="ECO:0000313" key="3">
    <source>
        <dbReference type="WBParaSite" id="jg7222"/>
    </source>
</evidence>
<sequence>MIKAANELASLGSTTTITNHGVTRSLLEHCSVAPPLPFASQKSQLLEVDEDEYTTNNHVQRVRNTVNNLASKGSLGSLSIVTSSMNSPSSTHRQFNGMSRSNYASNTYSSSPSSHPPFPP</sequence>
<dbReference type="AlphaFoldDB" id="A0A915EKC6"/>
<feature type="compositionally biased region" description="Polar residues" evidence="1">
    <location>
        <begin position="82"/>
        <end position="108"/>
    </location>
</feature>
<dbReference type="Proteomes" id="UP000887574">
    <property type="component" value="Unplaced"/>
</dbReference>
<feature type="region of interest" description="Disordered" evidence="1">
    <location>
        <begin position="82"/>
        <end position="120"/>
    </location>
</feature>
<protein>
    <submittedName>
        <fullName evidence="3">Uncharacterized protein</fullName>
    </submittedName>
</protein>
<evidence type="ECO:0000313" key="2">
    <source>
        <dbReference type="Proteomes" id="UP000887574"/>
    </source>
</evidence>
<keyword evidence="2" id="KW-1185">Reference proteome</keyword>